<dbReference type="Proteomes" id="UP000238164">
    <property type="component" value="Chromosome 1"/>
</dbReference>
<accession>A0A2N9JN45</accession>
<dbReference type="PANTHER" id="PTHR39217:SF1">
    <property type="entry name" value="GLUTATHIONE SYNTHETASE"/>
    <property type="match status" value="1"/>
</dbReference>
<dbReference type="PANTHER" id="PTHR39217">
    <property type="match status" value="1"/>
</dbReference>
<dbReference type="SUPFAM" id="SSF56059">
    <property type="entry name" value="Glutathione synthetase ATP-binding domain-like"/>
    <property type="match status" value="1"/>
</dbReference>
<evidence type="ECO:0000313" key="2">
    <source>
        <dbReference type="Proteomes" id="UP000238164"/>
    </source>
</evidence>
<name>A0A2N9JN45_9ACTN</name>
<dbReference type="AlphaFoldDB" id="A0A2N9JN45"/>
<reference evidence="1 2" key="1">
    <citation type="submission" date="2018-02" db="EMBL/GenBank/DDBJ databases">
        <authorList>
            <person name="Cohen D.B."/>
            <person name="Kent A.D."/>
        </authorList>
    </citation>
    <scope>NUCLEOTIDE SEQUENCE [LARGE SCALE GENOMIC DNA]</scope>
    <source>
        <strain evidence="1">1</strain>
    </source>
</reference>
<keyword evidence="2" id="KW-1185">Reference proteome</keyword>
<evidence type="ECO:0000313" key="1">
    <source>
        <dbReference type="EMBL" id="SPD88887.1"/>
    </source>
</evidence>
<dbReference type="OrthoDB" id="3373978at2"/>
<gene>
    <name evidence="1" type="ORF">MPLG2_3857</name>
</gene>
<sequence length="307" mass="33043">MSSVALITSQYALTSPVDADRDLAPIVAALQRRGVDCRVIDWLDESARYDDLDLAVIKSPWDYAAQAERFVTWLAALERVVPVANHPELIRWNLDKAYLGELTERGVRACPTVYCRTADEVRAALTASRGRVVIKPSVSAASADTGLFEPDDPAATALAAHILGVGKVVMIQPAIASVARVGERALIHFAGEFVHAIRKGPLLALGGGLLGGDVYEETITVDEAPADERELAQAALAAVATLFDERGLGESCPPLYARVDIARDADDRAVLLEMELFEPSYFLDLVPGAEELFVDGVMARLTNECAT</sequence>
<dbReference type="KEGG" id="mgg:MPLG2_3857"/>
<proteinExistence type="predicted"/>
<dbReference type="RefSeq" id="WP_105187291.1">
    <property type="nucleotide sequence ID" value="NZ_BAAAGO010000026.1"/>
</dbReference>
<dbReference type="EMBL" id="LT985188">
    <property type="protein sequence ID" value="SPD88887.1"/>
    <property type="molecule type" value="Genomic_DNA"/>
</dbReference>
<evidence type="ECO:0008006" key="3">
    <source>
        <dbReference type="Google" id="ProtNLM"/>
    </source>
</evidence>
<organism evidence="1 2">
    <name type="scientific">Micropruina glycogenica</name>
    <dbReference type="NCBI Taxonomy" id="75385"/>
    <lineage>
        <taxon>Bacteria</taxon>
        <taxon>Bacillati</taxon>
        <taxon>Actinomycetota</taxon>
        <taxon>Actinomycetes</taxon>
        <taxon>Propionibacteriales</taxon>
        <taxon>Nocardioidaceae</taxon>
        <taxon>Micropruina</taxon>
    </lineage>
</organism>
<dbReference type="InterPro" id="IPR053191">
    <property type="entry name" value="DcsG_Biosynth_Enzyme"/>
</dbReference>
<protein>
    <recommendedName>
        <fullName evidence="3">ATP-grasp domain-containing protein</fullName>
    </recommendedName>
</protein>